<sequence>MAKNLSKLFGAATENRRLCTSAAAAVAKPTKAAEAEVTAEPRTAAEKGKPLRRRLLELKGTGGSVAKTMNDWVSGGRSVKNMELQWLVRELRKHKHYEHAIQLMDWMKTKKTQMSHSDSAIRLDLVYKVKGIASAEKYFESLSESKKNKLTYGSLLSCYCSKKMKDKAVSLFEKIKNLGFASTPLPYANLMNMYLKLGEPAKVRPLFEDMKSKGISPDSITYGILLNSLAAQDDIEGIETVMEEIKSNKVANQDWGTHSTIASIYAEAGLFDKAEAALKNVEKLIDRRRDREAYSFLLSLYAKTGNVSQVKRVWHAIKSTFPVIPNRVYLIVLYSLDKVDDFEGLKECFEEWEMTCETYDTRLMIPLLGAYIRRDMMGEAKAIVERAKEKGAEPTVKACELFIEGYLKKGEVERALEFVEVAIVEGKPSKENVSLFIRYFEEKGDVEGAEKFCSRLKGLGGLDAEVSEALRRIRSGGGSDAVEIQSEEAA</sequence>
<evidence type="ECO:0000313" key="8">
    <source>
        <dbReference type="Proteomes" id="UP001180020"/>
    </source>
</evidence>
<evidence type="ECO:0000256" key="2">
    <source>
        <dbReference type="ARBA" id="ARBA00007626"/>
    </source>
</evidence>
<proteinExistence type="inferred from homology"/>
<comment type="similarity">
    <text evidence="2">Belongs to the PPR family. P subfamily.</text>
</comment>
<feature type="repeat" description="PPR" evidence="6">
    <location>
        <begin position="148"/>
        <end position="182"/>
    </location>
</feature>
<dbReference type="InterPro" id="IPR011990">
    <property type="entry name" value="TPR-like_helical_dom_sf"/>
</dbReference>
<keyword evidence="4" id="KW-0809">Transit peptide</keyword>
<comment type="subcellular location">
    <subcellularLocation>
        <location evidence="1">Mitochondrion</location>
    </subcellularLocation>
</comment>
<reference evidence="7" key="1">
    <citation type="journal article" date="2023" name="Nat. Commun.">
        <title>Diploid and tetraploid genomes of Acorus and the evolution of monocots.</title>
        <authorList>
            <person name="Ma L."/>
            <person name="Liu K.W."/>
            <person name="Li Z."/>
            <person name="Hsiao Y.Y."/>
            <person name="Qi Y."/>
            <person name="Fu T."/>
            <person name="Tang G.D."/>
            <person name="Zhang D."/>
            <person name="Sun W.H."/>
            <person name="Liu D.K."/>
            <person name="Li Y."/>
            <person name="Chen G.Z."/>
            <person name="Liu X.D."/>
            <person name="Liao X.Y."/>
            <person name="Jiang Y.T."/>
            <person name="Yu X."/>
            <person name="Hao Y."/>
            <person name="Huang J."/>
            <person name="Zhao X.W."/>
            <person name="Ke S."/>
            <person name="Chen Y.Y."/>
            <person name="Wu W.L."/>
            <person name="Hsu J.L."/>
            <person name="Lin Y.F."/>
            <person name="Huang M.D."/>
            <person name="Li C.Y."/>
            <person name="Huang L."/>
            <person name="Wang Z.W."/>
            <person name="Zhao X."/>
            <person name="Zhong W.Y."/>
            <person name="Peng D.H."/>
            <person name="Ahmad S."/>
            <person name="Lan S."/>
            <person name="Zhang J.S."/>
            <person name="Tsai W.C."/>
            <person name="Van de Peer Y."/>
            <person name="Liu Z.J."/>
        </authorList>
    </citation>
    <scope>NUCLEOTIDE SEQUENCE</scope>
    <source>
        <strain evidence="7">CP</strain>
    </source>
</reference>
<evidence type="ECO:0000256" key="1">
    <source>
        <dbReference type="ARBA" id="ARBA00004173"/>
    </source>
</evidence>
<name>A0AAV9F0S8_ACOCL</name>
<dbReference type="PROSITE" id="PS51375">
    <property type="entry name" value="PPR"/>
    <property type="match status" value="2"/>
</dbReference>
<dbReference type="PANTHER" id="PTHR45717:SF8">
    <property type="entry name" value="OS01G0301000 PROTEIN"/>
    <property type="match status" value="1"/>
</dbReference>
<dbReference type="Pfam" id="PF01535">
    <property type="entry name" value="PPR"/>
    <property type="match status" value="1"/>
</dbReference>
<evidence type="ECO:0000256" key="4">
    <source>
        <dbReference type="ARBA" id="ARBA00022946"/>
    </source>
</evidence>
<dbReference type="NCBIfam" id="TIGR00756">
    <property type="entry name" value="PPR"/>
    <property type="match status" value="2"/>
</dbReference>
<dbReference type="AlphaFoldDB" id="A0AAV9F0S8"/>
<evidence type="ECO:0000256" key="5">
    <source>
        <dbReference type="ARBA" id="ARBA00023128"/>
    </source>
</evidence>
<keyword evidence="8" id="KW-1185">Reference proteome</keyword>
<dbReference type="Gene3D" id="1.25.40.10">
    <property type="entry name" value="Tetratricopeptide repeat domain"/>
    <property type="match status" value="3"/>
</dbReference>
<dbReference type="InterPro" id="IPR002885">
    <property type="entry name" value="PPR_rpt"/>
</dbReference>
<accession>A0AAV9F0S8</accession>
<reference evidence="7" key="2">
    <citation type="submission" date="2023-06" db="EMBL/GenBank/DDBJ databases">
        <authorList>
            <person name="Ma L."/>
            <person name="Liu K.-W."/>
            <person name="Li Z."/>
            <person name="Hsiao Y.-Y."/>
            <person name="Qi Y."/>
            <person name="Fu T."/>
            <person name="Tang G."/>
            <person name="Zhang D."/>
            <person name="Sun W.-H."/>
            <person name="Liu D.-K."/>
            <person name="Li Y."/>
            <person name="Chen G.-Z."/>
            <person name="Liu X.-D."/>
            <person name="Liao X.-Y."/>
            <person name="Jiang Y.-T."/>
            <person name="Yu X."/>
            <person name="Hao Y."/>
            <person name="Huang J."/>
            <person name="Zhao X.-W."/>
            <person name="Ke S."/>
            <person name="Chen Y.-Y."/>
            <person name="Wu W.-L."/>
            <person name="Hsu J.-L."/>
            <person name="Lin Y.-F."/>
            <person name="Huang M.-D."/>
            <person name="Li C.-Y."/>
            <person name="Huang L."/>
            <person name="Wang Z.-W."/>
            <person name="Zhao X."/>
            <person name="Zhong W.-Y."/>
            <person name="Peng D.-H."/>
            <person name="Ahmad S."/>
            <person name="Lan S."/>
            <person name="Zhang J.-S."/>
            <person name="Tsai W.-C."/>
            <person name="Van De Peer Y."/>
            <person name="Liu Z.-J."/>
        </authorList>
    </citation>
    <scope>NUCLEOTIDE SEQUENCE</scope>
    <source>
        <strain evidence="7">CP</strain>
        <tissue evidence="7">Leaves</tissue>
    </source>
</reference>
<evidence type="ECO:0000256" key="3">
    <source>
        <dbReference type="ARBA" id="ARBA00022737"/>
    </source>
</evidence>
<dbReference type="GO" id="GO:0005739">
    <property type="term" value="C:mitochondrion"/>
    <property type="evidence" value="ECO:0007669"/>
    <property type="project" value="UniProtKB-SubCell"/>
</dbReference>
<keyword evidence="3" id="KW-0677">Repeat</keyword>
<gene>
    <name evidence="7" type="ORF">QJS10_CPB04g01007</name>
</gene>
<dbReference type="EMBL" id="JAUJYO010000004">
    <property type="protein sequence ID" value="KAK1319249.1"/>
    <property type="molecule type" value="Genomic_DNA"/>
</dbReference>
<dbReference type="Proteomes" id="UP001180020">
    <property type="component" value="Unassembled WGS sequence"/>
</dbReference>
<evidence type="ECO:0000313" key="7">
    <source>
        <dbReference type="EMBL" id="KAK1319249.1"/>
    </source>
</evidence>
<protein>
    <submittedName>
        <fullName evidence="7">Pentatricopeptide repeat-containing protein</fullName>
    </submittedName>
</protein>
<dbReference type="Pfam" id="PF13041">
    <property type="entry name" value="PPR_2"/>
    <property type="match status" value="1"/>
</dbReference>
<dbReference type="PANTHER" id="PTHR45717">
    <property type="entry name" value="OS12G0527900 PROTEIN"/>
    <property type="match status" value="1"/>
</dbReference>
<evidence type="ECO:0000256" key="6">
    <source>
        <dbReference type="PROSITE-ProRule" id="PRU00708"/>
    </source>
</evidence>
<keyword evidence="5" id="KW-0496">Mitochondrion</keyword>
<dbReference type="SUPFAM" id="SSF48452">
    <property type="entry name" value="TPR-like"/>
    <property type="match status" value="1"/>
</dbReference>
<dbReference type="FunFam" id="1.25.40.10:FF:000385">
    <property type="entry name" value="Pentatricopeptide repeat-containing protein mitochondrial"/>
    <property type="match status" value="1"/>
</dbReference>
<comment type="caution">
    <text evidence="7">The sequence shown here is derived from an EMBL/GenBank/DDBJ whole genome shotgun (WGS) entry which is preliminary data.</text>
</comment>
<organism evidence="7 8">
    <name type="scientific">Acorus calamus</name>
    <name type="common">Sweet flag</name>
    <dbReference type="NCBI Taxonomy" id="4465"/>
    <lineage>
        <taxon>Eukaryota</taxon>
        <taxon>Viridiplantae</taxon>
        <taxon>Streptophyta</taxon>
        <taxon>Embryophyta</taxon>
        <taxon>Tracheophyta</taxon>
        <taxon>Spermatophyta</taxon>
        <taxon>Magnoliopsida</taxon>
        <taxon>Liliopsida</taxon>
        <taxon>Acoraceae</taxon>
        <taxon>Acorus</taxon>
    </lineage>
</organism>
<dbReference type="GO" id="GO:0003729">
    <property type="term" value="F:mRNA binding"/>
    <property type="evidence" value="ECO:0007669"/>
    <property type="project" value="UniProtKB-ARBA"/>
</dbReference>
<feature type="repeat" description="PPR" evidence="6">
    <location>
        <begin position="183"/>
        <end position="217"/>
    </location>
</feature>